<sequence>VFLLLNNRTINIEKIEIIMDGRVLLIDMEKNGCKIRIINVYGSTDMQERVLLLQTLQYYICNGRHVIIGGDFNCNLEKRIGNTSACLTNRVDLSSQALNNLIKDCKLTDVYRSLHSEDQKLYLLWPFLHQLSRCPIEQ</sequence>
<dbReference type="InterPro" id="IPR036691">
    <property type="entry name" value="Endo/exonu/phosph_ase_sf"/>
</dbReference>
<evidence type="ECO:0008006" key="3">
    <source>
        <dbReference type="Google" id="ProtNLM"/>
    </source>
</evidence>
<protein>
    <recommendedName>
        <fullName evidence="3">Endonuclease/exonuclease/phosphatase domain-containing protein</fullName>
    </recommendedName>
</protein>
<reference evidence="2" key="1">
    <citation type="submission" date="2012-01" db="EMBL/GenBank/DDBJ databases">
        <authorList>
            <person name="Walter R."/>
            <person name="Schartl M."/>
            <person name="Warren W."/>
        </authorList>
    </citation>
    <scope>NUCLEOTIDE SEQUENCE [LARGE SCALE GENOMIC DNA]</scope>
    <source>
        <strain evidence="2">JP 163 A</strain>
    </source>
</reference>
<name>A0A3B5QT67_XIPMA</name>
<accession>A0A3B5QT67</accession>
<dbReference type="GeneTree" id="ENSGT00980000198791"/>
<dbReference type="AlphaFoldDB" id="A0A3B5QT67"/>
<reference evidence="2" key="2">
    <citation type="journal article" date="2013" name="Nat. Genet.">
        <title>The genome of the platyfish, Xiphophorus maculatus, provides insights into evolutionary adaptation and several complex traits.</title>
        <authorList>
            <person name="Schartl M."/>
            <person name="Walter R.B."/>
            <person name="Shen Y."/>
            <person name="Garcia T."/>
            <person name="Catchen J."/>
            <person name="Amores A."/>
            <person name="Braasch I."/>
            <person name="Chalopin D."/>
            <person name="Volff J.N."/>
            <person name="Lesch K.P."/>
            <person name="Bisazza A."/>
            <person name="Minx P."/>
            <person name="Hillier L."/>
            <person name="Wilson R.K."/>
            <person name="Fuerstenberg S."/>
            <person name="Boore J."/>
            <person name="Searle S."/>
            <person name="Postlethwait J.H."/>
            <person name="Warren W.C."/>
        </authorList>
    </citation>
    <scope>NUCLEOTIDE SEQUENCE [LARGE SCALE GENOMIC DNA]</scope>
    <source>
        <strain evidence="2">JP 163 A</strain>
    </source>
</reference>
<proteinExistence type="predicted"/>
<dbReference type="OMA" id="CKIRREG"/>
<organism evidence="1 2">
    <name type="scientific">Xiphophorus maculatus</name>
    <name type="common">Southern platyfish</name>
    <name type="synonym">Platypoecilus maculatus</name>
    <dbReference type="NCBI Taxonomy" id="8083"/>
    <lineage>
        <taxon>Eukaryota</taxon>
        <taxon>Metazoa</taxon>
        <taxon>Chordata</taxon>
        <taxon>Craniata</taxon>
        <taxon>Vertebrata</taxon>
        <taxon>Euteleostomi</taxon>
        <taxon>Actinopterygii</taxon>
        <taxon>Neopterygii</taxon>
        <taxon>Teleostei</taxon>
        <taxon>Neoteleostei</taxon>
        <taxon>Acanthomorphata</taxon>
        <taxon>Ovalentaria</taxon>
        <taxon>Atherinomorphae</taxon>
        <taxon>Cyprinodontiformes</taxon>
        <taxon>Poeciliidae</taxon>
        <taxon>Poeciliinae</taxon>
        <taxon>Xiphophorus</taxon>
    </lineage>
</organism>
<dbReference type="Gene3D" id="3.60.10.10">
    <property type="entry name" value="Endonuclease/exonuclease/phosphatase"/>
    <property type="match status" value="1"/>
</dbReference>
<reference evidence="1" key="3">
    <citation type="submission" date="2025-08" db="UniProtKB">
        <authorList>
            <consortium name="Ensembl"/>
        </authorList>
    </citation>
    <scope>IDENTIFICATION</scope>
    <source>
        <strain evidence="1">JP 163 A</strain>
    </source>
</reference>
<evidence type="ECO:0000313" key="2">
    <source>
        <dbReference type="Proteomes" id="UP000002852"/>
    </source>
</evidence>
<dbReference type="Ensembl" id="ENSXMAT00000030839.1">
    <property type="protein sequence ID" value="ENSXMAP00000033927.1"/>
    <property type="gene ID" value="ENSXMAG00000025136.1"/>
</dbReference>
<evidence type="ECO:0000313" key="1">
    <source>
        <dbReference type="Ensembl" id="ENSXMAP00000033927.1"/>
    </source>
</evidence>
<dbReference type="SUPFAM" id="SSF56219">
    <property type="entry name" value="DNase I-like"/>
    <property type="match status" value="1"/>
</dbReference>
<dbReference type="Proteomes" id="UP000002852">
    <property type="component" value="Unassembled WGS sequence"/>
</dbReference>
<keyword evidence="2" id="KW-1185">Reference proteome</keyword>
<reference evidence="1" key="4">
    <citation type="submission" date="2025-09" db="UniProtKB">
        <authorList>
            <consortium name="Ensembl"/>
        </authorList>
    </citation>
    <scope>IDENTIFICATION</scope>
    <source>
        <strain evidence="1">JP 163 A</strain>
    </source>
</reference>
<dbReference type="InParanoid" id="A0A3B5QT67"/>